<dbReference type="EMBL" id="JAGIOE010000001">
    <property type="protein sequence ID" value="MBP2374647.1"/>
    <property type="molecule type" value="Genomic_DNA"/>
</dbReference>
<proteinExistence type="predicted"/>
<comment type="caution">
    <text evidence="1">The sequence shown here is derived from an EMBL/GenBank/DDBJ whole genome shotgun (WGS) entry which is preliminary data.</text>
</comment>
<evidence type="ECO:0000313" key="1">
    <source>
        <dbReference type="EMBL" id="MBP2374647.1"/>
    </source>
</evidence>
<reference evidence="1 2" key="1">
    <citation type="submission" date="2021-03" db="EMBL/GenBank/DDBJ databases">
        <title>Sequencing the genomes of 1000 actinobacteria strains.</title>
        <authorList>
            <person name="Klenk H.-P."/>
        </authorList>
    </citation>
    <scope>NUCLEOTIDE SEQUENCE [LARGE SCALE GENOMIC DNA]</scope>
    <source>
        <strain evidence="1 2">DSM 15454</strain>
    </source>
</reference>
<gene>
    <name evidence="1" type="ORF">JOF46_002559</name>
</gene>
<sequence length="70" mass="7359">MHQLDLIRAAAEDVASARILLNERIEALEAIMAAALDHGISAARASEAARAARLAGSEESPVTPRKLQVA</sequence>
<evidence type="ECO:0000313" key="2">
    <source>
        <dbReference type="Proteomes" id="UP000766570"/>
    </source>
</evidence>
<keyword evidence="2" id="KW-1185">Reference proteome</keyword>
<dbReference type="Proteomes" id="UP000766570">
    <property type="component" value="Unassembled WGS sequence"/>
</dbReference>
<name>A0ABS4WEK2_9MICC</name>
<dbReference type="RefSeq" id="WP_209907664.1">
    <property type="nucleotide sequence ID" value="NZ_BAAAMI010000017.1"/>
</dbReference>
<accession>A0ABS4WEK2</accession>
<organism evidence="1 2">
    <name type="scientific">Paeniglutamicibacter psychrophenolicus</name>
    <dbReference type="NCBI Taxonomy" id="257454"/>
    <lineage>
        <taxon>Bacteria</taxon>
        <taxon>Bacillati</taxon>
        <taxon>Actinomycetota</taxon>
        <taxon>Actinomycetes</taxon>
        <taxon>Micrococcales</taxon>
        <taxon>Micrococcaceae</taxon>
        <taxon>Paeniglutamicibacter</taxon>
    </lineage>
</organism>
<protein>
    <submittedName>
        <fullName evidence="1">Uncharacterized protein</fullName>
    </submittedName>
</protein>